<protein>
    <submittedName>
        <fullName evidence="1">Uncharacterized protein</fullName>
    </submittedName>
</protein>
<dbReference type="AlphaFoldDB" id="R2SKV0"/>
<evidence type="ECO:0000313" key="1">
    <source>
        <dbReference type="EMBL" id="EOH93441.1"/>
    </source>
</evidence>
<evidence type="ECO:0000313" key="2">
    <source>
        <dbReference type="EMBL" id="EOT61395.1"/>
    </source>
</evidence>
<sequence length="66" mass="7576">MAISINQTTILVTLENLLVFLSFNDYTHPYSLLSLVYIVLLKSATRNFTKGFVFLAVESQKYMLQL</sequence>
<dbReference type="Proteomes" id="UP000013858">
    <property type="component" value="Unassembled WGS sequence"/>
</dbReference>
<organism evidence="1 3">
    <name type="scientific">Enterococcus haemoperoxidus ATCC BAA-382</name>
    <dbReference type="NCBI Taxonomy" id="1158608"/>
    <lineage>
        <taxon>Bacteria</taxon>
        <taxon>Bacillati</taxon>
        <taxon>Bacillota</taxon>
        <taxon>Bacilli</taxon>
        <taxon>Lactobacillales</taxon>
        <taxon>Enterococcaceae</taxon>
        <taxon>Enterococcus</taxon>
    </lineage>
</organism>
<reference evidence="1 3" key="1">
    <citation type="submission" date="2013-02" db="EMBL/GenBank/DDBJ databases">
        <title>The Genome Sequence of Enterococcus haemoperoxidus BAA-382.</title>
        <authorList>
            <consortium name="The Broad Institute Genome Sequencing Platform"/>
            <consortium name="The Broad Institute Genome Sequencing Center for Infectious Disease"/>
            <person name="Earl A.M."/>
            <person name="Gilmore M.S."/>
            <person name="Lebreton F."/>
            <person name="Walker B."/>
            <person name="Young S.K."/>
            <person name="Zeng Q."/>
            <person name="Gargeya S."/>
            <person name="Fitzgerald M."/>
            <person name="Haas B."/>
            <person name="Abouelleil A."/>
            <person name="Alvarado L."/>
            <person name="Arachchi H.M."/>
            <person name="Berlin A.M."/>
            <person name="Chapman S.B."/>
            <person name="Dewar J."/>
            <person name="Goldberg J."/>
            <person name="Griggs A."/>
            <person name="Gujja S."/>
            <person name="Hansen M."/>
            <person name="Howarth C."/>
            <person name="Imamovic A."/>
            <person name="Larimer J."/>
            <person name="McCowan C."/>
            <person name="Murphy C."/>
            <person name="Neiman D."/>
            <person name="Pearson M."/>
            <person name="Priest M."/>
            <person name="Roberts A."/>
            <person name="Saif S."/>
            <person name="Shea T."/>
            <person name="Sisk P."/>
            <person name="Sykes S."/>
            <person name="Wortman J."/>
            <person name="Nusbaum C."/>
            <person name="Birren B."/>
        </authorList>
    </citation>
    <scope>NUCLEOTIDE SEQUENCE [LARGE SCALE GENOMIC DNA]</scope>
    <source>
        <strain evidence="1 3">ATCC BAA-382</strain>
    </source>
</reference>
<dbReference type="Proteomes" id="UP000014197">
    <property type="component" value="Unassembled WGS sequence"/>
</dbReference>
<evidence type="ECO:0000313" key="3">
    <source>
        <dbReference type="Proteomes" id="UP000013858"/>
    </source>
</evidence>
<accession>R2SKV0</accession>
<dbReference type="EMBL" id="AJAR01000025">
    <property type="protein sequence ID" value="EOH93441.1"/>
    <property type="molecule type" value="Genomic_DNA"/>
</dbReference>
<comment type="caution">
    <text evidence="1">The sequence shown here is derived from an EMBL/GenBank/DDBJ whole genome shotgun (WGS) entry which is preliminary data.</text>
</comment>
<proteinExistence type="predicted"/>
<name>R2SKV0_9ENTE</name>
<reference evidence="2 4" key="2">
    <citation type="submission" date="2013-03" db="EMBL/GenBank/DDBJ databases">
        <title>The Genome Sequence of Enterococcus haemoperoxidus BAA-382 (PacBio/Illumina hybrid assembly).</title>
        <authorList>
            <consortium name="The Broad Institute Genomics Platform"/>
            <consortium name="The Broad Institute Genome Sequencing Center for Infectious Disease"/>
            <person name="Earl A."/>
            <person name="Russ C."/>
            <person name="Gilmore M."/>
            <person name="Surin D."/>
            <person name="Walker B."/>
            <person name="Young S."/>
            <person name="Zeng Q."/>
            <person name="Gargeya S."/>
            <person name="Fitzgerald M."/>
            <person name="Haas B."/>
            <person name="Abouelleil A."/>
            <person name="Allen A.W."/>
            <person name="Alvarado L."/>
            <person name="Arachchi H.M."/>
            <person name="Berlin A.M."/>
            <person name="Chapman S.B."/>
            <person name="Gainer-Dewar J."/>
            <person name="Goldberg J."/>
            <person name="Griggs A."/>
            <person name="Gujja S."/>
            <person name="Hansen M."/>
            <person name="Howarth C."/>
            <person name="Imamovic A."/>
            <person name="Ireland A."/>
            <person name="Larimer J."/>
            <person name="McCowan C."/>
            <person name="Murphy C."/>
            <person name="Pearson M."/>
            <person name="Poon T.W."/>
            <person name="Priest M."/>
            <person name="Roberts A."/>
            <person name="Saif S."/>
            <person name="Shea T."/>
            <person name="Sisk P."/>
            <person name="Sykes S."/>
            <person name="Wortman J."/>
            <person name="Nusbaum C."/>
            <person name="Birren B."/>
        </authorList>
    </citation>
    <scope>NUCLEOTIDE SEQUENCE [LARGE SCALE GENOMIC DNA]</scope>
    <source>
        <strain evidence="2 4">ATCC BAA-382</strain>
    </source>
</reference>
<evidence type="ECO:0000313" key="4">
    <source>
        <dbReference type="Proteomes" id="UP000014197"/>
    </source>
</evidence>
<dbReference type="EMBL" id="ASVY01000002">
    <property type="protein sequence ID" value="EOT61395.1"/>
    <property type="molecule type" value="Genomic_DNA"/>
</dbReference>
<keyword evidence="4" id="KW-1185">Reference proteome</keyword>
<gene>
    <name evidence="2" type="ORF">I583_00374</name>
    <name evidence="1" type="ORF">UAW_02690</name>
</gene>
<dbReference type="eggNOG" id="ENOG5030798">
    <property type="taxonomic scope" value="Bacteria"/>
</dbReference>